<feature type="domain" description="Enoyl reductase (ER)" evidence="5">
    <location>
        <begin position="5"/>
        <end position="325"/>
    </location>
</feature>
<dbReference type="GO" id="GO:0016829">
    <property type="term" value="F:lyase activity"/>
    <property type="evidence" value="ECO:0007669"/>
    <property type="project" value="UniProtKB-KW"/>
</dbReference>
<proteinExistence type="inferred from homology"/>
<dbReference type="Gene3D" id="3.90.180.10">
    <property type="entry name" value="Medium-chain alcohol dehydrogenases, catalytic domain"/>
    <property type="match status" value="1"/>
</dbReference>
<dbReference type="EMBL" id="FPHW01000095">
    <property type="protein sequence ID" value="SFV84133.1"/>
    <property type="molecule type" value="Genomic_DNA"/>
</dbReference>
<dbReference type="CDD" id="cd08252">
    <property type="entry name" value="AL_MDR"/>
    <property type="match status" value="1"/>
</dbReference>
<dbReference type="InterPro" id="IPR013154">
    <property type="entry name" value="ADH-like_N"/>
</dbReference>
<keyword evidence="4 6" id="KW-0560">Oxidoreductase</keyword>
<keyword evidence="2" id="KW-0479">Metal-binding</keyword>
<dbReference type="AlphaFoldDB" id="A0A1W1D9M5"/>
<comment type="similarity">
    <text evidence="1">Belongs to the zinc-containing alcohol dehydrogenase family. Quinone oxidoreductase subfamily.</text>
</comment>
<dbReference type="SUPFAM" id="SSF50129">
    <property type="entry name" value="GroES-like"/>
    <property type="match status" value="1"/>
</dbReference>
<dbReference type="Pfam" id="PF08240">
    <property type="entry name" value="ADH_N"/>
    <property type="match status" value="1"/>
</dbReference>
<sequence length="331" mass="36291">MQAIGFNGIEFVKFEKELNSPSGHDLLIEIHAISMNPIDTKIKQTITGKQEVPVILGFDACGIVRKVGDKASLFKAGDEVFYAGDMTRDGSNATHQLVDERIVGIKPSSLSFDQAAALPLTSITAWESLFHRLKIGPQDKGKTILLIGAAGGVGSIAIQLSKKVAELNVIATASRDQSKKWCERMGADTVLDHNNLSQQFKNNNLAEPDFILCMGNPDQYFETMSELIAPQGAICLLANAGKDYDINLLKAKSITLVWEMMFTRSMFETDDMIKQHEILNEISSLVDNDKIMTTSMCRLSPVSVENITKAHATIGKADMIGKLVISSEHFQ</sequence>
<dbReference type="Pfam" id="PF00107">
    <property type="entry name" value="ADH_zinc_N"/>
    <property type="match status" value="1"/>
</dbReference>
<evidence type="ECO:0000259" key="5">
    <source>
        <dbReference type="SMART" id="SM00829"/>
    </source>
</evidence>
<evidence type="ECO:0000256" key="4">
    <source>
        <dbReference type="ARBA" id="ARBA00023002"/>
    </source>
</evidence>
<dbReference type="NCBIfam" id="TIGR02817">
    <property type="entry name" value="adh_fam_1"/>
    <property type="match status" value="1"/>
</dbReference>
<dbReference type="InterPro" id="IPR011032">
    <property type="entry name" value="GroES-like_sf"/>
</dbReference>
<dbReference type="PROSITE" id="PS01162">
    <property type="entry name" value="QOR_ZETA_CRYSTAL"/>
    <property type="match status" value="1"/>
</dbReference>
<dbReference type="SUPFAM" id="SSF51735">
    <property type="entry name" value="NAD(P)-binding Rossmann-fold domains"/>
    <property type="match status" value="1"/>
</dbReference>
<dbReference type="InterPro" id="IPR036291">
    <property type="entry name" value="NAD(P)-bd_dom_sf"/>
</dbReference>
<dbReference type="InterPro" id="IPR050700">
    <property type="entry name" value="YIM1/Zinc_Alcohol_DH_Fams"/>
</dbReference>
<keyword evidence="3" id="KW-0862">Zinc</keyword>
<name>A0A1W1D9M5_9ZZZZ</name>
<dbReference type="InterPro" id="IPR020843">
    <property type="entry name" value="ER"/>
</dbReference>
<dbReference type="InterPro" id="IPR014182">
    <property type="entry name" value="ADH_Zn_typ-1"/>
</dbReference>
<organism evidence="6">
    <name type="scientific">hydrothermal vent metagenome</name>
    <dbReference type="NCBI Taxonomy" id="652676"/>
    <lineage>
        <taxon>unclassified sequences</taxon>
        <taxon>metagenomes</taxon>
        <taxon>ecological metagenomes</taxon>
    </lineage>
</organism>
<evidence type="ECO:0000256" key="3">
    <source>
        <dbReference type="ARBA" id="ARBA00022833"/>
    </source>
</evidence>
<evidence type="ECO:0000313" key="6">
    <source>
        <dbReference type="EMBL" id="SFV77136.1"/>
    </source>
</evidence>
<dbReference type="EMBL" id="FPHQ01000165">
    <property type="protein sequence ID" value="SFV77136.1"/>
    <property type="molecule type" value="Genomic_DNA"/>
</dbReference>
<evidence type="ECO:0000313" key="7">
    <source>
        <dbReference type="EMBL" id="SFV84133.1"/>
    </source>
</evidence>
<dbReference type="GO" id="GO:0008270">
    <property type="term" value="F:zinc ion binding"/>
    <property type="evidence" value="ECO:0007669"/>
    <property type="project" value="InterPro"/>
</dbReference>
<accession>A0A1W1D9M5</accession>
<dbReference type="InterPro" id="IPR002364">
    <property type="entry name" value="Quin_OxRdtase/zeta-crystal_CS"/>
</dbReference>
<dbReference type="EC" id="1.1.1.-" evidence="6"/>
<evidence type="ECO:0000256" key="2">
    <source>
        <dbReference type="ARBA" id="ARBA00022723"/>
    </source>
</evidence>
<protein>
    <submittedName>
        <fullName evidence="6">Bifunctional protein: zinc-containing alcohol dehydrogenase quinone oxidoreductase ( NADPH:quinone reductase) Similar to arginate lyase</fullName>
        <ecNumber evidence="6">1.1.1.-</ecNumber>
    </submittedName>
</protein>
<dbReference type="Gene3D" id="3.40.50.720">
    <property type="entry name" value="NAD(P)-binding Rossmann-like Domain"/>
    <property type="match status" value="1"/>
</dbReference>
<dbReference type="SMART" id="SM00829">
    <property type="entry name" value="PKS_ER"/>
    <property type="match status" value="1"/>
</dbReference>
<keyword evidence="6" id="KW-0456">Lyase</keyword>
<dbReference type="GO" id="GO:0016491">
    <property type="term" value="F:oxidoreductase activity"/>
    <property type="evidence" value="ECO:0007669"/>
    <property type="project" value="UniProtKB-KW"/>
</dbReference>
<evidence type="ECO:0000256" key="1">
    <source>
        <dbReference type="ARBA" id="ARBA00010371"/>
    </source>
</evidence>
<dbReference type="PANTHER" id="PTHR11695">
    <property type="entry name" value="ALCOHOL DEHYDROGENASE RELATED"/>
    <property type="match status" value="1"/>
</dbReference>
<reference evidence="6" key="1">
    <citation type="submission" date="2016-10" db="EMBL/GenBank/DDBJ databases">
        <authorList>
            <person name="de Groot N.N."/>
        </authorList>
    </citation>
    <scope>NUCLEOTIDE SEQUENCE</scope>
</reference>
<dbReference type="InterPro" id="IPR013149">
    <property type="entry name" value="ADH-like_C"/>
</dbReference>
<gene>
    <name evidence="6" type="ORF">MNB_SUP05-10-292</name>
    <name evidence="7" type="ORF">MNB_SUP05-7-1274</name>
</gene>
<dbReference type="PANTHER" id="PTHR11695:SF294">
    <property type="entry name" value="RETICULON-4-INTERACTING PROTEIN 1, MITOCHONDRIAL"/>
    <property type="match status" value="1"/>
</dbReference>